<dbReference type="AlphaFoldDB" id="A0A1F6CBY2"/>
<gene>
    <name evidence="1" type="ORF">A3F84_25165</name>
</gene>
<reference evidence="1 2" key="1">
    <citation type="journal article" date="2016" name="Nat. Commun.">
        <title>Thousands of microbial genomes shed light on interconnected biogeochemical processes in an aquifer system.</title>
        <authorList>
            <person name="Anantharaman K."/>
            <person name="Brown C.T."/>
            <person name="Hug L.A."/>
            <person name="Sharon I."/>
            <person name="Castelle C.J."/>
            <person name="Probst A.J."/>
            <person name="Thomas B.C."/>
            <person name="Singh A."/>
            <person name="Wilkins M.J."/>
            <person name="Karaoz U."/>
            <person name="Brodie E.L."/>
            <person name="Williams K.H."/>
            <person name="Hubbard S.S."/>
            <person name="Banfield J.F."/>
        </authorList>
    </citation>
    <scope>NUCLEOTIDE SEQUENCE [LARGE SCALE GENOMIC DNA]</scope>
    <source>
        <strain evidence="2">RIFCSPLOWO2_12_FULL_64_10</strain>
    </source>
</reference>
<organism evidence="1 2">
    <name type="scientific">Handelsmanbacteria sp. (strain RIFCSPLOWO2_12_FULL_64_10)</name>
    <dbReference type="NCBI Taxonomy" id="1817868"/>
    <lineage>
        <taxon>Bacteria</taxon>
        <taxon>Candidatus Handelsmaniibacteriota</taxon>
    </lineage>
</organism>
<accession>A0A1F6CBY2</accession>
<proteinExistence type="predicted"/>
<dbReference type="Proteomes" id="UP000178606">
    <property type="component" value="Unassembled WGS sequence"/>
</dbReference>
<dbReference type="EMBL" id="MFKF01000288">
    <property type="protein sequence ID" value="OGG46694.1"/>
    <property type="molecule type" value="Genomic_DNA"/>
</dbReference>
<name>A0A1F6CBY2_HANXR</name>
<protein>
    <submittedName>
        <fullName evidence="1">Uncharacterized protein</fullName>
    </submittedName>
</protein>
<evidence type="ECO:0000313" key="2">
    <source>
        <dbReference type="Proteomes" id="UP000178606"/>
    </source>
</evidence>
<evidence type="ECO:0000313" key="1">
    <source>
        <dbReference type="EMBL" id="OGG46694.1"/>
    </source>
</evidence>
<comment type="caution">
    <text evidence="1">The sequence shown here is derived from an EMBL/GenBank/DDBJ whole genome shotgun (WGS) entry which is preliminary data.</text>
</comment>
<sequence>MTRSLADIEAALARLDARLTACGSFEAAEQEESGLLDRLAALYRERDHALNAQSAEGEERPQEAA</sequence>